<dbReference type="InterPro" id="IPR021834">
    <property type="entry name" value="DUF3426"/>
</dbReference>
<feature type="region of interest" description="Disordered" evidence="1">
    <location>
        <begin position="1"/>
        <end position="69"/>
    </location>
</feature>
<dbReference type="Pfam" id="PF11906">
    <property type="entry name" value="DUF3426"/>
    <property type="match status" value="1"/>
</dbReference>
<protein>
    <recommendedName>
        <fullName evidence="5">DUF3426 domain-containing protein</fullName>
    </recommendedName>
</protein>
<keyword evidence="2" id="KW-1133">Transmembrane helix</keyword>
<feature type="compositionally biased region" description="Basic and acidic residues" evidence="1">
    <location>
        <begin position="34"/>
        <end position="43"/>
    </location>
</feature>
<evidence type="ECO:0000256" key="1">
    <source>
        <dbReference type="SAM" id="MobiDB-lite"/>
    </source>
</evidence>
<feature type="compositionally biased region" description="Basic and acidic residues" evidence="1">
    <location>
        <begin position="8"/>
        <end position="17"/>
    </location>
</feature>
<evidence type="ECO:0000256" key="2">
    <source>
        <dbReference type="SAM" id="Phobius"/>
    </source>
</evidence>
<accession>A0ABU1V3D4</accession>
<gene>
    <name evidence="3" type="ORF">J2X05_003962</name>
</gene>
<feature type="compositionally biased region" description="Acidic residues" evidence="1">
    <location>
        <begin position="171"/>
        <end position="180"/>
    </location>
</feature>
<feature type="transmembrane region" description="Helical" evidence="2">
    <location>
        <begin position="227"/>
        <end position="246"/>
    </location>
</feature>
<evidence type="ECO:0000313" key="3">
    <source>
        <dbReference type="EMBL" id="MDR7091924.1"/>
    </source>
</evidence>
<dbReference type="EMBL" id="JAVDVX010000009">
    <property type="protein sequence ID" value="MDR7091924.1"/>
    <property type="molecule type" value="Genomic_DNA"/>
</dbReference>
<evidence type="ECO:0000313" key="4">
    <source>
        <dbReference type="Proteomes" id="UP001253595"/>
    </source>
</evidence>
<dbReference type="RefSeq" id="WP_310075735.1">
    <property type="nucleotide sequence ID" value="NZ_JAVDVX010000009.1"/>
</dbReference>
<reference evidence="3 4" key="1">
    <citation type="submission" date="2023-07" db="EMBL/GenBank/DDBJ databases">
        <title>Sorghum-associated microbial communities from plants grown in Nebraska, USA.</title>
        <authorList>
            <person name="Schachtman D."/>
        </authorList>
    </citation>
    <scope>NUCLEOTIDE SEQUENCE [LARGE SCALE GENOMIC DNA]</scope>
    <source>
        <strain evidence="3 4">BE190</strain>
    </source>
</reference>
<keyword evidence="2" id="KW-0812">Transmembrane</keyword>
<feature type="region of interest" description="Disordered" evidence="1">
    <location>
        <begin position="171"/>
        <end position="192"/>
    </location>
</feature>
<organism evidence="3 4">
    <name type="scientific">Cellvibrio fibrivorans</name>
    <dbReference type="NCBI Taxonomy" id="126350"/>
    <lineage>
        <taxon>Bacteria</taxon>
        <taxon>Pseudomonadati</taxon>
        <taxon>Pseudomonadota</taxon>
        <taxon>Gammaproteobacteria</taxon>
        <taxon>Cellvibrionales</taxon>
        <taxon>Cellvibrionaceae</taxon>
        <taxon>Cellvibrio</taxon>
    </lineage>
</organism>
<dbReference type="Proteomes" id="UP001253595">
    <property type="component" value="Unassembled WGS sequence"/>
</dbReference>
<evidence type="ECO:0008006" key="5">
    <source>
        <dbReference type="Google" id="ProtNLM"/>
    </source>
</evidence>
<proteinExistence type="predicted"/>
<sequence>MISDDMEDGKTEGKSYDFDGFMDINTTPKSDVSLFERKIRDKDADEDSTNTADESWAEMLIEDEDDDTPQLAVLKPRTDEQLADDELFESHAVNKEQMNEAAEKLPAPAVTPAPGLVFSLVGEKEEQAAPSGNQPATDDFIISDELAQMPSNQGFKQSNAPAALDPSIFETPEESADEDSDAPKRQVKTQPKIRSYDGSRTALLMNIIPAPIEFSAKRMRRWYQRKLWPTLSILGLLALAVQVGWFKFDYFSRVEPYRTGYLFLCPYLGCQVPTLVDTSRILASNLVVREHPDTQGALAVDVMLINGAPFEQPFPDLVLVFTDIDNNQVASRRFVPKDYLGGELVGRELMPQNQKIHITLDLVDPGPEAVNYHISIPRQ</sequence>
<name>A0ABU1V3D4_9GAMM</name>
<comment type="caution">
    <text evidence="3">The sequence shown here is derived from an EMBL/GenBank/DDBJ whole genome shotgun (WGS) entry which is preliminary data.</text>
</comment>
<keyword evidence="2" id="KW-0472">Membrane</keyword>
<keyword evidence="4" id="KW-1185">Reference proteome</keyword>